<keyword evidence="2" id="KW-1185">Reference proteome</keyword>
<name>A0A5B7K4C0_PORTR</name>
<dbReference type="AlphaFoldDB" id="A0A5B7K4C0"/>
<reference evidence="1 2" key="1">
    <citation type="submission" date="2019-05" db="EMBL/GenBank/DDBJ databases">
        <title>Another draft genome of Portunus trituberculatus and its Hox gene families provides insights of decapod evolution.</title>
        <authorList>
            <person name="Jeong J.-H."/>
            <person name="Song I."/>
            <person name="Kim S."/>
            <person name="Choi T."/>
            <person name="Kim D."/>
            <person name="Ryu S."/>
            <person name="Kim W."/>
        </authorList>
    </citation>
    <scope>NUCLEOTIDE SEQUENCE [LARGE SCALE GENOMIC DNA]</scope>
    <source>
        <tissue evidence="1">Muscle</tissue>
    </source>
</reference>
<proteinExistence type="predicted"/>
<evidence type="ECO:0000313" key="1">
    <source>
        <dbReference type="EMBL" id="MPD00098.1"/>
    </source>
</evidence>
<dbReference type="EMBL" id="VSRR010121332">
    <property type="protein sequence ID" value="MPD00098.1"/>
    <property type="molecule type" value="Genomic_DNA"/>
</dbReference>
<organism evidence="1 2">
    <name type="scientific">Portunus trituberculatus</name>
    <name type="common">Swimming crab</name>
    <name type="synonym">Neptunus trituberculatus</name>
    <dbReference type="NCBI Taxonomy" id="210409"/>
    <lineage>
        <taxon>Eukaryota</taxon>
        <taxon>Metazoa</taxon>
        <taxon>Ecdysozoa</taxon>
        <taxon>Arthropoda</taxon>
        <taxon>Crustacea</taxon>
        <taxon>Multicrustacea</taxon>
        <taxon>Malacostraca</taxon>
        <taxon>Eumalacostraca</taxon>
        <taxon>Eucarida</taxon>
        <taxon>Decapoda</taxon>
        <taxon>Pleocyemata</taxon>
        <taxon>Brachyura</taxon>
        <taxon>Eubrachyura</taxon>
        <taxon>Portunoidea</taxon>
        <taxon>Portunidae</taxon>
        <taxon>Portuninae</taxon>
        <taxon>Portunus</taxon>
    </lineage>
</organism>
<accession>A0A5B7K4C0</accession>
<protein>
    <submittedName>
        <fullName evidence="1">Uncharacterized protein</fullName>
    </submittedName>
</protein>
<dbReference type="Proteomes" id="UP000324222">
    <property type="component" value="Unassembled WGS sequence"/>
</dbReference>
<gene>
    <name evidence="1" type="ORF">E2C01_095548</name>
</gene>
<sequence>MMVVVVAIQGNATLWLGKSEKNPRGVQESVGGYATLPQVYPGRLSEEKIKSLAHCEEIADSDLGTGAWRVTGQGGELLEQMDPSKLTRLAHVHTLSGVTFELARNVCPPHSERQLLVLPGHHTLRQARRRCRSLGGELPQPKESPSDVLSTVGVIRRVNNNVPQKG</sequence>
<comment type="caution">
    <text evidence="1">The sequence shown here is derived from an EMBL/GenBank/DDBJ whole genome shotgun (WGS) entry which is preliminary data.</text>
</comment>
<evidence type="ECO:0000313" key="2">
    <source>
        <dbReference type="Proteomes" id="UP000324222"/>
    </source>
</evidence>